<reference evidence="8 9" key="1">
    <citation type="journal article" date="2015" name="Genome Announc.">
        <title>Expanding the biotechnology potential of lactobacilli through comparative genomics of 213 strains and associated genera.</title>
        <authorList>
            <person name="Sun Z."/>
            <person name="Harris H.M."/>
            <person name="McCann A."/>
            <person name="Guo C."/>
            <person name="Argimon S."/>
            <person name="Zhang W."/>
            <person name="Yang X."/>
            <person name="Jeffery I.B."/>
            <person name="Cooney J.C."/>
            <person name="Kagawa T.F."/>
            <person name="Liu W."/>
            <person name="Song Y."/>
            <person name="Salvetti E."/>
            <person name="Wrobel A."/>
            <person name="Rasinkangas P."/>
            <person name="Parkhill J."/>
            <person name="Rea M.C."/>
            <person name="O'Sullivan O."/>
            <person name="Ritari J."/>
            <person name="Douillard F.P."/>
            <person name="Paul Ross R."/>
            <person name="Yang R."/>
            <person name="Briner A.E."/>
            <person name="Felis G.E."/>
            <person name="de Vos W.M."/>
            <person name="Barrangou R."/>
            <person name="Klaenhammer T.R."/>
            <person name="Caufield P.W."/>
            <person name="Cui Y."/>
            <person name="Zhang H."/>
            <person name="O'Toole P.W."/>
        </authorList>
    </citation>
    <scope>NUCLEOTIDE SEQUENCE [LARGE SCALE GENOMIC DNA]</scope>
    <source>
        <strain evidence="8 9">DSM 20719</strain>
    </source>
</reference>
<feature type="transmembrane region" description="Helical" evidence="6">
    <location>
        <begin position="254"/>
        <end position="275"/>
    </location>
</feature>
<keyword evidence="3 6" id="KW-0812">Transmembrane</keyword>
<organism evidence="8 9">
    <name type="scientific">Latilactobacillus graminis DSM 20719</name>
    <dbReference type="NCBI Taxonomy" id="1423752"/>
    <lineage>
        <taxon>Bacteria</taxon>
        <taxon>Bacillati</taxon>
        <taxon>Bacillota</taxon>
        <taxon>Bacilli</taxon>
        <taxon>Lactobacillales</taxon>
        <taxon>Lactobacillaceae</taxon>
        <taxon>Latilactobacillus</taxon>
    </lineage>
</organism>
<feature type="transmembrane region" description="Helical" evidence="6">
    <location>
        <begin position="282"/>
        <end position="301"/>
    </location>
</feature>
<evidence type="ECO:0000313" key="8">
    <source>
        <dbReference type="EMBL" id="KRM24260.1"/>
    </source>
</evidence>
<keyword evidence="5 6" id="KW-0472">Membrane</keyword>
<evidence type="ECO:0000256" key="3">
    <source>
        <dbReference type="ARBA" id="ARBA00022692"/>
    </source>
</evidence>
<dbReference type="SUPFAM" id="SSF103473">
    <property type="entry name" value="MFS general substrate transporter"/>
    <property type="match status" value="1"/>
</dbReference>
<evidence type="ECO:0000256" key="6">
    <source>
        <dbReference type="SAM" id="Phobius"/>
    </source>
</evidence>
<comment type="subcellular location">
    <subcellularLocation>
        <location evidence="1">Cell membrane</location>
        <topology evidence="1">Multi-pass membrane protein</topology>
    </subcellularLocation>
</comment>
<evidence type="ECO:0000256" key="1">
    <source>
        <dbReference type="ARBA" id="ARBA00004651"/>
    </source>
</evidence>
<evidence type="ECO:0000256" key="4">
    <source>
        <dbReference type="ARBA" id="ARBA00022989"/>
    </source>
</evidence>
<keyword evidence="4 6" id="KW-1133">Transmembrane helix</keyword>
<protein>
    <recommendedName>
        <fullName evidence="7">Major facilitator superfamily (MFS) profile domain-containing protein</fullName>
    </recommendedName>
</protein>
<evidence type="ECO:0000313" key="9">
    <source>
        <dbReference type="Proteomes" id="UP000050823"/>
    </source>
</evidence>
<feature type="domain" description="Major facilitator superfamily (MFS) profile" evidence="7">
    <location>
        <begin position="12"/>
        <end position="394"/>
    </location>
</feature>
<dbReference type="AlphaFoldDB" id="A0AA89I2M5"/>
<accession>A0AA89I2M5</accession>
<feature type="transmembrane region" description="Helical" evidence="6">
    <location>
        <begin position="220"/>
        <end position="242"/>
    </location>
</feature>
<dbReference type="Gene3D" id="1.20.1250.20">
    <property type="entry name" value="MFS general substrate transporter like domains"/>
    <property type="match status" value="1"/>
</dbReference>
<dbReference type="EMBL" id="AYZB01000003">
    <property type="protein sequence ID" value="KRM24260.1"/>
    <property type="molecule type" value="Genomic_DNA"/>
</dbReference>
<gene>
    <name evidence="8" type="ORF">FC90_GL000737</name>
</gene>
<feature type="transmembrane region" description="Helical" evidence="6">
    <location>
        <begin position="137"/>
        <end position="156"/>
    </location>
</feature>
<dbReference type="Proteomes" id="UP000050823">
    <property type="component" value="Unassembled WGS sequence"/>
</dbReference>
<dbReference type="PANTHER" id="PTHR42910:SF1">
    <property type="entry name" value="MAJOR FACILITATOR SUPERFAMILY (MFS) PROFILE DOMAIN-CONTAINING PROTEIN"/>
    <property type="match status" value="1"/>
</dbReference>
<dbReference type="GO" id="GO:0005886">
    <property type="term" value="C:plasma membrane"/>
    <property type="evidence" value="ECO:0007669"/>
    <property type="project" value="UniProtKB-SubCell"/>
</dbReference>
<dbReference type="Pfam" id="PF07690">
    <property type="entry name" value="MFS_1"/>
    <property type="match status" value="1"/>
</dbReference>
<feature type="transmembrane region" description="Helical" evidence="6">
    <location>
        <begin position="369"/>
        <end position="391"/>
    </location>
</feature>
<feature type="transmembrane region" description="Helical" evidence="6">
    <location>
        <begin position="46"/>
        <end position="69"/>
    </location>
</feature>
<dbReference type="CDD" id="cd17324">
    <property type="entry name" value="MFS_NepI_like"/>
    <property type="match status" value="1"/>
</dbReference>
<feature type="transmembrane region" description="Helical" evidence="6">
    <location>
        <begin position="346"/>
        <end position="363"/>
    </location>
</feature>
<feature type="transmembrane region" description="Helical" evidence="6">
    <location>
        <begin position="15"/>
        <end position="34"/>
    </location>
</feature>
<feature type="transmembrane region" description="Helical" evidence="6">
    <location>
        <begin position="168"/>
        <end position="186"/>
    </location>
</feature>
<dbReference type="InterPro" id="IPR036259">
    <property type="entry name" value="MFS_trans_sf"/>
</dbReference>
<feature type="transmembrane region" description="Helical" evidence="6">
    <location>
        <begin position="104"/>
        <end position="130"/>
    </location>
</feature>
<comment type="caution">
    <text evidence="8">The sequence shown here is derived from an EMBL/GenBank/DDBJ whole genome shotgun (WGS) entry which is preliminary data.</text>
</comment>
<dbReference type="PROSITE" id="PS50850">
    <property type="entry name" value="MFS"/>
    <property type="match status" value="1"/>
</dbReference>
<evidence type="ECO:0000256" key="2">
    <source>
        <dbReference type="ARBA" id="ARBA00022448"/>
    </source>
</evidence>
<evidence type="ECO:0000259" key="7">
    <source>
        <dbReference type="PROSITE" id="PS50850"/>
    </source>
</evidence>
<dbReference type="RefSeq" id="WP_057907647.1">
    <property type="nucleotide sequence ID" value="NZ_AYZB01000003.1"/>
</dbReference>
<feature type="transmembrane region" description="Helical" evidence="6">
    <location>
        <begin position="81"/>
        <end position="98"/>
    </location>
</feature>
<keyword evidence="2" id="KW-0813">Transport</keyword>
<dbReference type="GO" id="GO:0022857">
    <property type="term" value="F:transmembrane transporter activity"/>
    <property type="evidence" value="ECO:0007669"/>
    <property type="project" value="InterPro"/>
</dbReference>
<evidence type="ECO:0000256" key="5">
    <source>
        <dbReference type="ARBA" id="ARBA00023136"/>
    </source>
</evidence>
<dbReference type="InterPro" id="IPR020846">
    <property type="entry name" value="MFS_dom"/>
</dbReference>
<name>A0AA89I2M5_9LACO</name>
<proteinExistence type="predicted"/>
<dbReference type="InterPro" id="IPR011701">
    <property type="entry name" value="MFS"/>
</dbReference>
<sequence length="397" mass="42838">MSAIATKKTILTQPLILLMAFITGVAVSNLYYIQPIQTLVASTFHVTSGAVGTVAMLTQVGYALGLLLIVPFGDVMSRYQLILRMLSLSLISLLAAYLSPNFIFFALTGLLIGLTSVVPQIIIPYAAVLAQPQKRGAVLGTILSGLLMGVLLSRSFSGIISSYVNWRWVYLIATIAIALLILLTALKLPRDPRPQNGPNYWQTISSIPGLITSQRLLREAAINGFFMFGTLSIFWSTLIFYMASPAYHRGSGTVGLLAILGAAGALSAPLIGRLADAKSPRFIIATGLFMMTLSYILFLFWGHLMPILMLGIILLDVGNQCGQVANQTRVQMLGEATSSRNNTVFMFAYFMGGASGSFFGALAWNAGGWVAVCLLALAYQFLALSAHFIIFRAKQSI</sequence>
<dbReference type="PANTHER" id="PTHR42910">
    <property type="entry name" value="TRANSPORTER SCO4007-RELATED"/>
    <property type="match status" value="1"/>
</dbReference>